<dbReference type="Proteomes" id="UP000315369">
    <property type="component" value="Unassembled WGS sequence"/>
</dbReference>
<name>A0A540X6J7_9BACT</name>
<gene>
    <name evidence="5" type="ORF">FJV41_06015</name>
</gene>
<sequence length="275" mass="30184">MEPLASVAWEGVGVALYQHQQVCTAEHHHPESQLLMPLVRQSLQGRWRPAGRPVDLRVTCEEVGVVSPEQPHSFAWAEGAQVVSFFLHPERLAVLSGESGAGRGLRSIPSACQRDPVLRELLRASGEALRDGLPPARLEMEALATVVGLRLLRLDGQRRRASLQAVGLATWQLRRVTDFVEANLDGPLGLEALAGVVGLSPSHFARSFKRATGSTPHRFVLTRRLERARELLVTSALPLGDVAQATGFCSQSHFTALFRARHGATPARFRRERRA</sequence>
<dbReference type="InterPro" id="IPR018062">
    <property type="entry name" value="HTH_AraC-typ_CS"/>
</dbReference>
<keyword evidence="1" id="KW-0805">Transcription regulation</keyword>
<proteinExistence type="predicted"/>
<dbReference type="InterPro" id="IPR009057">
    <property type="entry name" value="Homeodomain-like_sf"/>
</dbReference>
<evidence type="ECO:0000313" key="5">
    <source>
        <dbReference type="EMBL" id="TQF16838.1"/>
    </source>
</evidence>
<keyword evidence="3" id="KW-0804">Transcription</keyword>
<dbReference type="PANTHER" id="PTHR46796:SF6">
    <property type="entry name" value="ARAC SUBFAMILY"/>
    <property type="match status" value="1"/>
</dbReference>
<reference evidence="5 6" key="1">
    <citation type="submission" date="2019-06" db="EMBL/GenBank/DDBJ databases">
        <authorList>
            <person name="Livingstone P."/>
            <person name="Whitworth D."/>
        </authorList>
    </citation>
    <scope>NUCLEOTIDE SEQUENCE [LARGE SCALE GENOMIC DNA]</scope>
    <source>
        <strain evidence="5 6">AM401</strain>
    </source>
</reference>
<dbReference type="InterPro" id="IPR020449">
    <property type="entry name" value="Tscrpt_reg_AraC-type_HTH"/>
</dbReference>
<dbReference type="Pfam" id="PF12833">
    <property type="entry name" value="HTH_18"/>
    <property type="match status" value="1"/>
</dbReference>
<dbReference type="SUPFAM" id="SSF46689">
    <property type="entry name" value="Homeodomain-like"/>
    <property type="match status" value="2"/>
</dbReference>
<dbReference type="PROSITE" id="PS00041">
    <property type="entry name" value="HTH_ARAC_FAMILY_1"/>
    <property type="match status" value="1"/>
</dbReference>
<evidence type="ECO:0000256" key="1">
    <source>
        <dbReference type="ARBA" id="ARBA00023015"/>
    </source>
</evidence>
<dbReference type="GO" id="GO:0043565">
    <property type="term" value="F:sequence-specific DNA binding"/>
    <property type="evidence" value="ECO:0007669"/>
    <property type="project" value="InterPro"/>
</dbReference>
<dbReference type="PANTHER" id="PTHR46796">
    <property type="entry name" value="HTH-TYPE TRANSCRIPTIONAL ACTIVATOR RHAS-RELATED"/>
    <property type="match status" value="1"/>
</dbReference>
<dbReference type="InterPro" id="IPR018060">
    <property type="entry name" value="HTH_AraC"/>
</dbReference>
<keyword evidence="6" id="KW-1185">Reference proteome</keyword>
<dbReference type="Gene3D" id="1.10.10.60">
    <property type="entry name" value="Homeodomain-like"/>
    <property type="match status" value="2"/>
</dbReference>
<evidence type="ECO:0000256" key="2">
    <source>
        <dbReference type="ARBA" id="ARBA00023125"/>
    </source>
</evidence>
<dbReference type="RefSeq" id="WP_141641444.1">
    <property type="nucleotide sequence ID" value="NZ_VIFM01000016.1"/>
</dbReference>
<comment type="caution">
    <text evidence="5">The sequence shown here is derived from an EMBL/GenBank/DDBJ whole genome shotgun (WGS) entry which is preliminary data.</text>
</comment>
<dbReference type="GO" id="GO:0003700">
    <property type="term" value="F:DNA-binding transcription factor activity"/>
    <property type="evidence" value="ECO:0007669"/>
    <property type="project" value="InterPro"/>
</dbReference>
<dbReference type="InterPro" id="IPR050204">
    <property type="entry name" value="AraC_XylS_family_regulators"/>
</dbReference>
<evidence type="ECO:0000256" key="3">
    <source>
        <dbReference type="ARBA" id="ARBA00023163"/>
    </source>
</evidence>
<dbReference type="OrthoDB" id="112032at2"/>
<feature type="domain" description="HTH araC/xylS-type" evidence="4">
    <location>
        <begin position="174"/>
        <end position="272"/>
    </location>
</feature>
<keyword evidence="2" id="KW-0238">DNA-binding</keyword>
<dbReference type="AlphaFoldDB" id="A0A540X6J7"/>
<accession>A0A540X6J7</accession>
<organism evidence="5 6">
    <name type="scientific">Myxococcus llanfairpwllgwyngyllgogerychwyrndrobwllllantysiliogogogochensis</name>
    <dbReference type="NCBI Taxonomy" id="2590453"/>
    <lineage>
        <taxon>Bacteria</taxon>
        <taxon>Pseudomonadati</taxon>
        <taxon>Myxococcota</taxon>
        <taxon>Myxococcia</taxon>
        <taxon>Myxococcales</taxon>
        <taxon>Cystobacterineae</taxon>
        <taxon>Myxococcaceae</taxon>
        <taxon>Myxococcus</taxon>
    </lineage>
</organism>
<dbReference type="EMBL" id="VIFM01000016">
    <property type="protein sequence ID" value="TQF16838.1"/>
    <property type="molecule type" value="Genomic_DNA"/>
</dbReference>
<dbReference type="SMART" id="SM00342">
    <property type="entry name" value="HTH_ARAC"/>
    <property type="match status" value="1"/>
</dbReference>
<evidence type="ECO:0000313" key="6">
    <source>
        <dbReference type="Proteomes" id="UP000315369"/>
    </source>
</evidence>
<evidence type="ECO:0000259" key="4">
    <source>
        <dbReference type="PROSITE" id="PS01124"/>
    </source>
</evidence>
<dbReference type="PROSITE" id="PS01124">
    <property type="entry name" value="HTH_ARAC_FAMILY_2"/>
    <property type="match status" value="1"/>
</dbReference>
<protein>
    <submittedName>
        <fullName evidence="5">Helix-turn-helix domain-containing protein</fullName>
    </submittedName>
</protein>
<dbReference type="PRINTS" id="PR00032">
    <property type="entry name" value="HTHARAC"/>
</dbReference>